<evidence type="ECO:0008006" key="4">
    <source>
        <dbReference type="Google" id="ProtNLM"/>
    </source>
</evidence>
<gene>
    <name evidence="2" type="ORF">TR69_WS6001000462</name>
</gene>
<organism evidence="2 3">
    <name type="scientific">candidate division WS6 bacterium OLB20</name>
    <dbReference type="NCBI Taxonomy" id="1617426"/>
    <lineage>
        <taxon>Bacteria</taxon>
        <taxon>Candidatus Dojkabacteria</taxon>
    </lineage>
</organism>
<protein>
    <recommendedName>
        <fullName evidence="4">DUF5667 domain-containing protein</fullName>
    </recommendedName>
</protein>
<reference evidence="2 3" key="1">
    <citation type="submission" date="2015-02" db="EMBL/GenBank/DDBJ databases">
        <title>Improved understanding of the partial-nitritation anammox process through 23 genomes representing the majority of the microbial community.</title>
        <authorList>
            <person name="Speth D.R."/>
            <person name="In T Zandt M."/>
            <person name="Guerrero Cruz S."/>
            <person name="Jetten M.S."/>
            <person name="Dutilh B.E."/>
        </authorList>
    </citation>
    <scope>NUCLEOTIDE SEQUENCE [LARGE SCALE GENOMIC DNA]</scope>
    <source>
        <strain evidence="2">OLB20</strain>
    </source>
</reference>
<dbReference type="STRING" id="1617426.TR69_WS6001000462"/>
<dbReference type="EMBL" id="JYNZ01000003">
    <property type="protein sequence ID" value="KXK26458.1"/>
    <property type="molecule type" value="Genomic_DNA"/>
</dbReference>
<proteinExistence type="predicted"/>
<evidence type="ECO:0000256" key="1">
    <source>
        <dbReference type="SAM" id="MobiDB-lite"/>
    </source>
</evidence>
<evidence type="ECO:0000313" key="3">
    <source>
        <dbReference type="Proteomes" id="UP000070457"/>
    </source>
</evidence>
<dbReference type="Proteomes" id="UP000070457">
    <property type="component" value="Unassembled WGS sequence"/>
</dbReference>
<evidence type="ECO:0000313" key="2">
    <source>
        <dbReference type="EMBL" id="KXK26458.1"/>
    </source>
</evidence>
<name>A0A136LXS0_9BACT</name>
<accession>A0A136LXS0</accession>
<dbReference type="AlphaFoldDB" id="A0A136LXS0"/>
<sequence length="234" mass="25281">MKNSNAETLLSKAAEMIRTDEAWKQEARAAFLSRADHVFQQEKRLSFAGSLRAFFTGTPLQAGLSALLIVLSGAAFIVASRPVEQSVNLPDQPAWTAEGPQTPDELKINAELAIAQVESLIDPENSIIDSREAEQELEAARTAYAEGDYETALVFASGAYDRINLLLAGEPTPTELTRPGSRKPSVEGQTIHANEDEKTDDAAPTDKPANGGTGIAGVEEPAEDDDYQQNNLRR</sequence>
<feature type="region of interest" description="Disordered" evidence="1">
    <location>
        <begin position="171"/>
        <end position="234"/>
    </location>
</feature>
<comment type="caution">
    <text evidence="2">The sequence shown here is derived from an EMBL/GenBank/DDBJ whole genome shotgun (WGS) entry which is preliminary data.</text>
</comment>